<feature type="region of interest" description="Disordered" evidence="2">
    <location>
        <begin position="38"/>
        <end position="64"/>
    </location>
</feature>
<evidence type="ECO:0000313" key="4">
    <source>
        <dbReference type="Proteomes" id="UP000655273"/>
    </source>
</evidence>
<keyword evidence="1" id="KW-0175">Coiled coil</keyword>
<dbReference type="EMBL" id="JACXTA010000018">
    <property type="protein sequence ID" value="MBD3707609.1"/>
    <property type="molecule type" value="Genomic_DNA"/>
</dbReference>
<evidence type="ECO:0000256" key="1">
    <source>
        <dbReference type="SAM" id="Coils"/>
    </source>
</evidence>
<feature type="coiled-coil region" evidence="1">
    <location>
        <begin position="87"/>
        <end position="148"/>
    </location>
</feature>
<proteinExistence type="predicted"/>
<accession>A0A927HN78</accession>
<gene>
    <name evidence="3" type="ORF">IE983_24840</name>
</gene>
<evidence type="ECO:0000256" key="2">
    <source>
        <dbReference type="SAM" id="MobiDB-lite"/>
    </source>
</evidence>
<feature type="compositionally biased region" description="Basic and acidic residues" evidence="2">
    <location>
        <begin position="38"/>
        <end position="48"/>
    </location>
</feature>
<dbReference type="Proteomes" id="UP000655273">
    <property type="component" value="Unassembled WGS sequence"/>
</dbReference>
<name>A0A927HN78_9ENTR</name>
<dbReference type="AlphaFoldDB" id="A0A927HN78"/>
<evidence type="ECO:0000313" key="3">
    <source>
        <dbReference type="EMBL" id="MBD3707609.1"/>
    </source>
</evidence>
<dbReference type="RefSeq" id="WP_102752016.1">
    <property type="nucleotide sequence ID" value="NZ_CP104468.1"/>
</dbReference>
<reference evidence="3" key="1">
    <citation type="submission" date="2020-07" db="EMBL/GenBank/DDBJ databases">
        <title>Clinical and genomic characterization of carbapenemase-producing Enterobacterales causing secondary infections during the COVID-19 crisis at a New York City hospital.</title>
        <authorList>
            <person name="Gomez-Simmonds A."/>
            <person name="Annavajhala M.K."/>
            <person name="Uhlemann A.-C."/>
        </authorList>
    </citation>
    <scope>NUCLEOTIDE SEQUENCE</scope>
    <source>
        <strain evidence="3">NK1396</strain>
    </source>
</reference>
<sequence length="151" mass="17643">MRRKINLPDELPAGESGENLREAFALLLPIRRQRLRRSERQQRQHEQRLAQLQSAQRDAERQLTQRRAAYQTLRDGFDGAHLGRQPLTELQRGLQQEQRAADAMQRQRQTLSDCAAQCDTQSARLAAVRAETQQRQRELEKLEMLMQEMPS</sequence>
<organism evidence="3 4">
    <name type="scientific">Enterobacter hormaechei</name>
    <dbReference type="NCBI Taxonomy" id="158836"/>
    <lineage>
        <taxon>Bacteria</taxon>
        <taxon>Pseudomonadati</taxon>
        <taxon>Pseudomonadota</taxon>
        <taxon>Gammaproteobacteria</taxon>
        <taxon>Enterobacterales</taxon>
        <taxon>Enterobacteriaceae</taxon>
        <taxon>Enterobacter</taxon>
        <taxon>Enterobacter cloacae complex</taxon>
    </lineage>
</organism>
<comment type="caution">
    <text evidence="3">The sequence shown here is derived from an EMBL/GenBank/DDBJ whole genome shotgun (WGS) entry which is preliminary data.</text>
</comment>
<protein>
    <submittedName>
        <fullName evidence="3">Type III secretion protein</fullName>
    </submittedName>
</protein>